<comment type="caution">
    <text evidence="2">The sequence shown here is derived from an EMBL/GenBank/DDBJ whole genome shotgun (WGS) entry which is preliminary data.</text>
</comment>
<dbReference type="PANTHER" id="PTHR35201">
    <property type="entry name" value="TERPENE SYNTHASE"/>
    <property type="match status" value="1"/>
</dbReference>
<gene>
    <name evidence="2" type="ORF">J7I43_06140</name>
</gene>
<reference evidence="3" key="1">
    <citation type="submission" date="2021-03" db="EMBL/GenBank/DDBJ databases">
        <title>Assistant Professor.</title>
        <authorList>
            <person name="Huq M.A."/>
        </authorList>
    </citation>
    <scope>NUCLEOTIDE SEQUENCE [LARGE SCALE GENOMIC DNA]</scope>
    <source>
        <strain evidence="3">MAH-28</strain>
    </source>
</reference>
<accession>A0ABS3YBC7</accession>
<dbReference type="EMBL" id="JAGHKP010000001">
    <property type="protein sequence ID" value="MBO9151780.1"/>
    <property type="molecule type" value="Genomic_DNA"/>
</dbReference>
<protein>
    <recommendedName>
        <fullName evidence="1">Terpene synthase</fullName>
        <ecNumber evidence="1">4.2.3.-</ecNumber>
    </recommendedName>
</protein>
<proteinExistence type="inferred from homology"/>
<dbReference type="SFLD" id="SFLDS00005">
    <property type="entry name" value="Isoprenoid_Synthase_Type_I"/>
    <property type="match status" value="1"/>
</dbReference>
<dbReference type="EC" id="4.2.3.-" evidence="1"/>
<evidence type="ECO:0000256" key="1">
    <source>
        <dbReference type="RuleBase" id="RU366034"/>
    </source>
</evidence>
<dbReference type="SFLD" id="SFLDG01020">
    <property type="entry name" value="Terpene_Cyclase_Like_2"/>
    <property type="match status" value="1"/>
</dbReference>
<keyword evidence="1" id="KW-0479">Metal-binding</keyword>
<dbReference type="InterPro" id="IPR008949">
    <property type="entry name" value="Isoprenoid_synthase_dom_sf"/>
</dbReference>
<dbReference type="InterPro" id="IPR034686">
    <property type="entry name" value="Terpene_cyclase-like_2"/>
</dbReference>
<evidence type="ECO:0000313" key="3">
    <source>
        <dbReference type="Proteomes" id="UP000679126"/>
    </source>
</evidence>
<name>A0ABS3YBC7_9BACT</name>
<organism evidence="2 3">
    <name type="scientific">Chitinophaga chungangae</name>
    <dbReference type="NCBI Taxonomy" id="2821488"/>
    <lineage>
        <taxon>Bacteria</taxon>
        <taxon>Pseudomonadati</taxon>
        <taxon>Bacteroidota</taxon>
        <taxon>Chitinophagia</taxon>
        <taxon>Chitinophagales</taxon>
        <taxon>Chitinophagaceae</taxon>
        <taxon>Chitinophaga</taxon>
    </lineage>
</organism>
<dbReference type="Gene3D" id="1.10.600.10">
    <property type="entry name" value="Farnesyl Diphosphate Synthase"/>
    <property type="match status" value="1"/>
</dbReference>
<comment type="similarity">
    <text evidence="1">Belongs to the terpene synthase family.</text>
</comment>
<evidence type="ECO:0000313" key="2">
    <source>
        <dbReference type="EMBL" id="MBO9151780.1"/>
    </source>
</evidence>
<keyword evidence="1" id="KW-0456">Lyase</keyword>
<comment type="cofactor">
    <cofactor evidence="1">
        <name>Mg(2+)</name>
        <dbReference type="ChEBI" id="CHEBI:18420"/>
    </cofactor>
</comment>
<sequence>MQFIILPKRLYCPFPSRINSHVLAADAHTVQWIRKFGLLRSEEQIHQYRKEGYAYMVARMFPNADRETLCAYSDLNTLLFLVDDFLDQKDAMVSGGHDSGSVEQFSKHFVAILENPAIAHNSKEPVFAALADLWERLMRLGTAGWLEKYKKSLWRIFHAALWQHKNIEAGRWPSVEDYMERRQYIGAANVATDCVEMIDRITLPSEVWEHPVLTELTELCRNTVCWANDLFSLSKEREKGEYHNLVTILAHEKKSSFTKAIAKTVAIHDQQVRRFIRLTAMLPSFDEAVDMEIVRYVEGLKAIMRANIDWSNHETSRYQFQYADYKVAAATAAVAVHV</sequence>
<dbReference type="Proteomes" id="UP000679126">
    <property type="component" value="Unassembled WGS sequence"/>
</dbReference>
<dbReference type="Pfam" id="PF19086">
    <property type="entry name" value="Terpene_syn_C_2"/>
    <property type="match status" value="1"/>
</dbReference>
<dbReference type="RefSeq" id="WP_209144310.1">
    <property type="nucleotide sequence ID" value="NZ_JAGHKP010000001.1"/>
</dbReference>
<keyword evidence="1" id="KW-0460">Magnesium</keyword>
<dbReference type="SUPFAM" id="SSF48576">
    <property type="entry name" value="Terpenoid synthases"/>
    <property type="match status" value="1"/>
</dbReference>
<keyword evidence="3" id="KW-1185">Reference proteome</keyword>
<dbReference type="PANTHER" id="PTHR35201:SF4">
    <property type="entry name" value="BETA-PINACENE SYNTHASE-RELATED"/>
    <property type="match status" value="1"/>
</dbReference>